<organism evidence="1 2">
    <name type="scientific">Christensenella tenuis</name>
    <dbReference type="NCBI Taxonomy" id="2763033"/>
    <lineage>
        <taxon>Bacteria</taxon>
        <taxon>Bacillati</taxon>
        <taxon>Bacillota</taxon>
        <taxon>Clostridia</taxon>
        <taxon>Christensenellales</taxon>
        <taxon>Christensenellaceae</taxon>
        <taxon>Christensenella</taxon>
    </lineage>
</organism>
<gene>
    <name evidence="1" type="ORF">H8S18_00265</name>
</gene>
<keyword evidence="2" id="KW-1185">Reference proteome</keyword>
<protein>
    <submittedName>
        <fullName evidence="1">Uncharacterized protein</fullName>
    </submittedName>
</protein>
<dbReference type="EMBL" id="JACOON010000001">
    <property type="protein sequence ID" value="MBC5646779.1"/>
    <property type="molecule type" value="Genomic_DNA"/>
</dbReference>
<proteinExistence type="predicted"/>
<dbReference type="Proteomes" id="UP000606889">
    <property type="component" value="Unassembled WGS sequence"/>
</dbReference>
<reference evidence="1 2" key="1">
    <citation type="submission" date="2020-08" db="EMBL/GenBank/DDBJ databases">
        <title>Genome public.</title>
        <authorList>
            <person name="Liu C."/>
            <person name="Sun Q."/>
        </authorList>
    </citation>
    <scope>NUCLEOTIDE SEQUENCE [LARGE SCALE GENOMIC DNA]</scope>
    <source>
        <strain evidence="1 2">NSJ-35</strain>
    </source>
</reference>
<evidence type="ECO:0000313" key="2">
    <source>
        <dbReference type="Proteomes" id="UP000606889"/>
    </source>
</evidence>
<accession>A0ABR7ECJ9</accession>
<dbReference type="RefSeq" id="WP_186856324.1">
    <property type="nucleotide sequence ID" value="NZ_JACOON010000001.1"/>
</dbReference>
<sequence>MAEQISFQFYKKEDHPEQAAESEKSTVTRKKRITRGIPVACADEYGNAYLKYMDGSKKYVN</sequence>
<comment type="caution">
    <text evidence="1">The sequence shown here is derived from an EMBL/GenBank/DDBJ whole genome shotgun (WGS) entry which is preliminary data.</text>
</comment>
<name>A0ABR7ECJ9_9FIRM</name>
<evidence type="ECO:0000313" key="1">
    <source>
        <dbReference type="EMBL" id="MBC5646779.1"/>
    </source>
</evidence>